<dbReference type="AlphaFoldDB" id="A0AAV7F0H5"/>
<keyword evidence="2" id="KW-0012">Acyltransferase</keyword>
<protein>
    <submittedName>
        <fullName evidence="3">Uncharacterized protein</fullName>
    </submittedName>
</protein>
<evidence type="ECO:0000256" key="2">
    <source>
        <dbReference type="ARBA" id="ARBA00023315"/>
    </source>
</evidence>
<keyword evidence="1" id="KW-0808">Transferase</keyword>
<name>A0AAV7F0H5_ARIFI</name>
<dbReference type="InterPro" id="IPR051504">
    <property type="entry name" value="Plant_metabolite_acyltrans"/>
</dbReference>
<organism evidence="3 4">
    <name type="scientific">Aristolochia fimbriata</name>
    <name type="common">White veined hardy Dutchman's pipe vine</name>
    <dbReference type="NCBI Taxonomy" id="158543"/>
    <lineage>
        <taxon>Eukaryota</taxon>
        <taxon>Viridiplantae</taxon>
        <taxon>Streptophyta</taxon>
        <taxon>Embryophyta</taxon>
        <taxon>Tracheophyta</taxon>
        <taxon>Spermatophyta</taxon>
        <taxon>Magnoliopsida</taxon>
        <taxon>Magnoliidae</taxon>
        <taxon>Piperales</taxon>
        <taxon>Aristolochiaceae</taxon>
        <taxon>Aristolochia</taxon>
    </lineage>
</organism>
<dbReference type="SUPFAM" id="SSF52777">
    <property type="entry name" value="CoA-dependent acyltransferases"/>
    <property type="match status" value="1"/>
</dbReference>
<gene>
    <name evidence="3" type="ORF">H6P81_007432</name>
</gene>
<evidence type="ECO:0000313" key="4">
    <source>
        <dbReference type="Proteomes" id="UP000825729"/>
    </source>
</evidence>
<evidence type="ECO:0000313" key="3">
    <source>
        <dbReference type="EMBL" id="KAG9454528.1"/>
    </source>
</evidence>
<dbReference type="GO" id="GO:0016747">
    <property type="term" value="F:acyltransferase activity, transferring groups other than amino-acyl groups"/>
    <property type="evidence" value="ECO:0007669"/>
    <property type="project" value="UniProtKB-ARBA"/>
</dbReference>
<proteinExistence type="predicted"/>
<dbReference type="Proteomes" id="UP000825729">
    <property type="component" value="Unassembled WGS sequence"/>
</dbReference>
<evidence type="ECO:0000256" key="1">
    <source>
        <dbReference type="ARBA" id="ARBA00022679"/>
    </source>
</evidence>
<sequence>MNSSVVKVLETHRVFLPQGSGSVPPCDVPLTYFDVLMLSVPPVQQLFFYDSSLSTPEFRDSQFPLLKHSLSLALSIFYPFAGRLVPLTESYPGDSVIRYSAGDSVPLTLAESHADFARLAGNHSKEAKEFHPLLSPLELPEINSDGDDVEGKLLQELLPLVAFQVTVFPGSGVSVGFVAKHVVADGFAGTHFWKTWASIFKAGGDVSAVKGDLPVCDRSPLHGHELLQQLKRDHLLMQREAGKENQKKLAVTTSISESKPGYERGNDEQLGRVTRSTFVLTRAHIEKLRGDVFSSADDPIVVGPRQPSTFVVACAFVWTLLAKSRNVPGEQTVYLGCAADCRRRLSPPVPASYFGNCITLVVVEATQGELTGERGLVTASEAIHAAIRRLEEEGPALEDAESRLRKWVEVVKERPLTIAASPRFRMYDTDFGWGRARKVEIVSIDCTGAISMAENPGEGGGIEIGAAGPEEEMLRFTRLFEQGVVTI</sequence>
<keyword evidence="4" id="KW-1185">Reference proteome</keyword>
<dbReference type="Pfam" id="PF02458">
    <property type="entry name" value="Transferase"/>
    <property type="match status" value="1"/>
</dbReference>
<dbReference type="InterPro" id="IPR023213">
    <property type="entry name" value="CAT-like_dom_sf"/>
</dbReference>
<dbReference type="EMBL" id="JAINDJ010000003">
    <property type="protein sequence ID" value="KAG9454528.1"/>
    <property type="molecule type" value="Genomic_DNA"/>
</dbReference>
<accession>A0AAV7F0H5</accession>
<dbReference type="Gene3D" id="3.30.559.10">
    <property type="entry name" value="Chloramphenicol acetyltransferase-like domain"/>
    <property type="match status" value="2"/>
</dbReference>
<reference evidence="3 4" key="1">
    <citation type="submission" date="2021-07" db="EMBL/GenBank/DDBJ databases">
        <title>The Aristolochia fimbriata genome: insights into angiosperm evolution, floral development and chemical biosynthesis.</title>
        <authorList>
            <person name="Jiao Y."/>
        </authorList>
    </citation>
    <scope>NUCLEOTIDE SEQUENCE [LARGE SCALE GENOMIC DNA]</scope>
    <source>
        <strain evidence="3">IBCAS-2021</strain>
        <tissue evidence="3">Leaf</tissue>
    </source>
</reference>
<dbReference type="PANTHER" id="PTHR31625">
    <property type="match status" value="1"/>
</dbReference>
<comment type="caution">
    <text evidence="3">The sequence shown here is derived from an EMBL/GenBank/DDBJ whole genome shotgun (WGS) entry which is preliminary data.</text>
</comment>